<dbReference type="PANTHER" id="PTHR23310">
    <property type="entry name" value="ACYL-COA-BINDING PROTEIN, ACBP"/>
    <property type="match status" value="1"/>
</dbReference>
<keyword evidence="2" id="KW-0446">Lipid-binding</keyword>
<feature type="domain" description="Protein kinase" evidence="3">
    <location>
        <begin position="1"/>
        <end position="146"/>
    </location>
</feature>
<dbReference type="GO" id="GO:0004672">
    <property type="term" value="F:protein kinase activity"/>
    <property type="evidence" value="ECO:0007669"/>
    <property type="project" value="InterPro"/>
</dbReference>
<comment type="caution">
    <text evidence="5">The sequence shown here is derived from an EMBL/GenBank/DDBJ whole genome shotgun (WGS) entry which is preliminary data.</text>
</comment>
<comment type="similarity">
    <text evidence="1">Belongs to the ACBP family.</text>
</comment>
<evidence type="ECO:0000313" key="6">
    <source>
        <dbReference type="Proteomes" id="UP000789396"/>
    </source>
</evidence>
<dbReference type="PRINTS" id="PR00689">
    <property type="entry name" value="ACOABINDINGP"/>
</dbReference>
<dbReference type="OrthoDB" id="346910at2759"/>
<dbReference type="EMBL" id="CAJVPZ010013132">
    <property type="protein sequence ID" value="CAG8646206.1"/>
    <property type="molecule type" value="Genomic_DNA"/>
</dbReference>
<dbReference type="PANTHER" id="PTHR23310:SF62">
    <property type="entry name" value="ACYL-COA BINDING PROTEIN 1, ISOFORM A"/>
    <property type="match status" value="1"/>
</dbReference>
<proteinExistence type="inferred from homology"/>
<dbReference type="InterPro" id="IPR035984">
    <property type="entry name" value="Acyl-CoA-binding_sf"/>
</dbReference>
<dbReference type="PROSITE" id="PS50011">
    <property type="entry name" value="PROTEIN_KINASE_DOM"/>
    <property type="match status" value="1"/>
</dbReference>
<accession>A0A9N9GZS2</accession>
<reference evidence="5" key="1">
    <citation type="submission" date="2021-06" db="EMBL/GenBank/DDBJ databases">
        <authorList>
            <person name="Kallberg Y."/>
            <person name="Tangrot J."/>
            <person name="Rosling A."/>
        </authorList>
    </citation>
    <scope>NUCLEOTIDE SEQUENCE</scope>
    <source>
        <strain evidence="5">IN212</strain>
    </source>
</reference>
<dbReference type="InterPro" id="IPR001245">
    <property type="entry name" value="Ser-Thr/Tyr_kinase_cat_dom"/>
</dbReference>
<keyword evidence="6" id="KW-1185">Reference proteome</keyword>
<gene>
    <name evidence="5" type="ORF">RFULGI_LOCUS8260</name>
</gene>
<organism evidence="5 6">
    <name type="scientific">Racocetra fulgida</name>
    <dbReference type="NCBI Taxonomy" id="60492"/>
    <lineage>
        <taxon>Eukaryota</taxon>
        <taxon>Fungi</taxon>
        <taxon>Fungi incertae sedis</taxon>
        <taxon>Mucoromycota</taxon>
        <taxon>Glomeromycotina</taxon>
        <taxon>Glomeromycetes</taxon>
        <taxon>Diversisporales</taxon>
        <taxon>Gigasporaceae</taxon>
        <taxon>Racocetra</taxon>
    </lineage>
</organism>
<feature type="domain" description="ACB" evidence="4">
    <location>
        <begin position="184"/>
        <end position="268"/>
    </location>
</feature>
<feature type="non-terminal residue" evidence="5">
    <location>
        <position position="301"/>
    </location>
</feature>
<dbReference type="AlphaFoldDB" id="A0A9N9GZS2"/>
<dbReference type="InterPro" id="IPR000719">
    <property type="entry name" value="Prot_kinase_dom"/>
</dbReference>
<evidence type="ECO:0000313" key="5">
    <source>
        <dbReference type="EMBL" id="CAG8646206.1"/>
    </source>
</evidence>
<dbReference type="GO" id="GO:0006631">
    <property type="term" value="P:fatty acid metabolic process"/>
    <property type="evidence" value="ECO:0007669"/>
    <property type="project" value="TreeGrafter"/>
</dbReference>
<protein>
    <submittedName>
        <fullName evidence="5">2729_t:CDS:1</fullName>
    </submittedName>
</protein>
<dbReference type="Gene3D" id="1.20.80.10">
    <property type="match status" value="1"/>
</dbReference>
<dbReference type="GO" id="GO:0005524">
    <property type="term" value="F:ATP binding"/>
    <property type="evidence" value="ECO:0007669"/>
    <property type="project" value="InterPro"/>
</dbReference>
<dbReference type="GO" id="GO:0000062">
    <property type="term" value="F:fatty-acyl-CoA binding"/>
    <property type="evidence" value="ECO:0007669"/>
    <property type="project" value="InterPro"/>
</dbReference>
<evidence type="ECO:0000256" key="2">
    <source>
        <dbReference type="ARBA" id="ARBA00023121"/>
    </source>
</evidence>
<dbReference type="Gene3D" id="1.10.510.10">
    <property type="entry name" value="Transferase(Phosphotransferase) domain 1"/>
    <property type="match status" value="2"/>
</dbReference>
<dbReference type="PROSITE" id="PS51228">
    <property type="entry name" value="ACB_2"/>
    <property type="match status" value="1"/>
</dbReference>
<dbReference type="Proteomes" id="UP000789396">
    <property type="component" value="Unassembled WGS sequence"/>
</dbReference>
<dbReference type="Pfam" id="PF07714">
    <property type="entry name" value="PK_Tyr_Ser-Thr"/>
    <property type="match status" value="1"/>
</dbReference>
<evidence type="ECO:0000259" key="3">
    <source>
        <dbReference type="PROSITE" id="PS50011"/>
    </source>
</evidence>
<name>A0A9N9GZS2_9GLOM</name>
<dbReference type="SUPFAM" id="SSF47027">
    <property type="entry name" value="Acyl-CoA binding protein"/>
    <property type="match status" value="1"/>
</dbReference>
<evidence type="ECO:0000259" key="4">
    <source>
        <dbReference type="PROSITE" id="PS51228"/>
    </source>
</evidence>
<sequence length="301" mass="34700">MRQHLRYGNNSGTHIIRYYGLTQDPVTKNYMLVMQYARNGDLTKYLTNNNFNITWERRLEILYGIATAADVYSFGSIMWELATGQKPFSNRLNDNSLSKDICHGLRPKIDDNIPECYSRLMQRCWNHDPLNRPTTNELCEIIGEWLVEISDGLSTEITKEFQIAEKKRIEISNSNQHFSVCEYMAAETALYSLKFAAIQADNSEVAAELYGTYKAATIGTCNTPKPSLLDFRGRAKWDSWNDLGEMSKEEAKQRYIDILEQANVGWSKDRMDNEENCARYLYKNGANIILKDEDGFTAFEH</sequence>
<dbReference type="InterPro" id="IPR014352">
    <property type="entry name" value="FERM/acyl-CoA-bd_prot_sf"/>
</dbReference>
<dbReference type="InterPro" id="IPR000582">
    <property type="entry name" value="Acyl-CoA-binding_protein"/>
</dbReference>
<dbReference type="Pfam" id="PF00887">
    <property type="entry name" value="ACBP"/>
    <property type="match status" value="1"/>
</dbReference>
<dbReference type="InterPro" id="IPR011009">
    <property type="entry name" value="Kinase-like_dom_sf"/>
</dbReference>
<evidence type="ECO:0000256" key="1">
    <source>
        <dbReference type="ARBA" id="ARBA00005567"/>
    </source>
</evidence>
<dbReference type="SUPFAM" id="SSF56112">
    <property type="entry name" value="Protein kinase-like (PK-like)"/>
    <property type="match status" value="1"/>
</dbReference>